<dbReference type="AlphaFoldDB" id="A0A3E4N2A4"/>
<reference evidence="1 2" key="1">
    <citation type="submission" date="2018-08" db="EMBL/GenBank/DDBJ databases">
        <title>A genome reference for cultivated species of the human gut microbiota.</title>
        <authorList>
            <person name="Zou Y."/>
            <person name="Xue W."/>
            <person name="Luo G."/>
        </authorList>
    </citation>
    <scope>NUCLEOTIDE SEQUENCE [LARGE SCALE GENOMIC DNA]</scope>
    <source>
        <strain evidence="1 2">TF10-3AC</strain>
    </source>
</reference>
<name>A0A3E4N2A4_9BACT</name>
<keyword evidence="2" id="KW-1185">Reference proteome</keyword>
<gene>
    <name evidence="1" type="ORF">DXD04_07780</name>
</gene>
<accession>A0A3E4N2A4</accession>
<evidence type="ECO:0000313" key="1">
    <source>
        <dbReference type="EMBL" id="RGK56136.1"/>
    </source>
</evidence>
<evidence type="ECO:0000313" key="2">
    <source>
        <dbReference type="Proteomes" id="UP000260862"/>
    </source>
</evidence>
<dbReference type="RefSeq" id="WP_117672367.1">
    <property type="nucleotide sequence ID" value="NZ_CABOGR010000012.1"/>
</dbReference>
<dbReference type="EMBL" id="QSQT01000012">
    <property type="protein sequence ID" value="RGK56136.1"/>
    <property type="molecule type" value="Genomic_DNA"/>
</dbReference>
<dbReference type="Proteomes" id="UP000260862">
    <property type="component" value="Unassembled WGS sequence"/>
</dbReference>
<organism evidence="1 2">
    <name type="scientific">Phocaeicola plebeius</name>
    <dbReference type="NCBI Taxonomy" id="310297"/>
    <lineage>
        <taxon>Bacteria</taxon>
        <taxon>Pseudomonadati</taxon>
        <taxon>Bacteroidota</taxon>
        <taxon>Bacteroidia</taxon>
        <taxon>Bacteroidales</taxon>
        <taxon>Bacteroidaceae</taxon>
        <taxon>Phocaeicola</taxon>
    </lineage>
</organism>
<protein>
    <submittedName>
        <fullName evidence="1">Uncharacterized protein</fullName>
    </submittedName>
</protein>
<proteinExistence type="predicted"/>
<sequence>MNIILPPAYDNESAHHQVKQLMEQKKNLSIRVDDTPCAWISNSDMSRLKYMLNTASWNWIINYLETGNPDDFKVFPLQEESLPDFQTTFLKALVDKKHKIYRIPFLRETQPYINLIAVFKFGKIYFRIRLTDPIVGYLNSNNI</sequence>
<comment type="caution">
    <text evidence="1">The sequence shown here is derived from an EMBL/GenBank/DDBJ whole genome shotgun (WGS) entry which is preliminary data.</text>
</comment>